<accession>A0A1Q9LI97</accession>
<evidence type="ECO:0000313" key="1">
    <source>
        <dbReference type="EMBL" id="OLR91743.1"/>
    </source>
</evidence>
<evidence type="ECO:0000313" key="2">
    <source>
        <dbReference type="Proteomes" id="UP000186040"/>
    </source>
</evidence>
<protein>
    <submittedName>
        <fullName evidence="1">Uncharacterized protein</fullName>
    </submittedName>
</protein>
<proteinExistence type="predicted"/>
<keyword evidence="2" id="KW-1185">Reference proteome</keyword>
<dbReference type="STRING" id="1193682.BJP25_24750"/>
<reference evidence="1 2" key="1">
    <citation type="submission" date="2016-10" db="EMBL/GenBank/DDBJ databases">
        <title>The Draft Genome Sequence of Actinokineospora bangkokensis 44EHWT reveals the biosynthetic pathway of antifungal compounds Thailandins with unusual extender unit butylmalonyl-CoA.</title>
        <authorList>
            <person name="Greule A."/>
            <person name="Intra B."/>
            <person name="Flemming S."/>
            <person name="Rommel M.G."/>
            <person name="Panbangred W."/>
            <person name="Bechthold A."/>
        </authorList>
    </citation>
    <scope>NUCLEOTIDE SEQUENCE [LARGE SCALE GENOMIC DNA]</scope>
    <source>
        <strain evidence="1 2">44EHW</strain>
    </source>
</reference>
<dbReference type="EMBL" id="MKQR01000019">
    <property type="protein sequence ID" value="OLR91743.1"/>
    <property type="molecule type" value="Genomic_DNA"/>
</dbReference>
<name>A0A1Q9LI97_9PSEU</name>
<dbReference type="Proteomes" id="UP000186040">
    <property type="component" value="Unassembled WGS sequence"/>
</dbReference>
<dbReference type="RefSeq" id="WP_075976460.1">
    <property type="nucleotide sequence ID" value="NZ_MKQR01000019.1"/>
</dbReference>
<comment type="caution">
    <text evidence="1">The sequence shown here is derived from an EMBL/GenBank/DDBJ whole genome shotgun (WGS) entry which is preliminary data.</text>
</comment>
<dbReference type="AlphaFoldDB" id="A0A1Q9LI97"/>
<organism evidence="1 2">
    <name type="scientific">Actinokineospora bangkokensis</name>
    <dbReference type="NCBI Taxonomy" id="1193682"/>
    <lineage>
        <taxon>Bacteria</taxon>
        <taxon>Bacillati</taxon>
        <taxon>Actinomycetota</taxon>
        <taxon>Actinomycetes</taxon>
        <taxon>Pseudonocardiales</taxon>
        <taxon>Pseudonocardiaceae</taxon>
        <taxon>Actinokineospora</taxon>
    </lineage>
</organism>
<sequence length="102" mass="11647">MSDTPGAVRIYHPWPAPVRAVPYDDPSDLWQMRRWVESQRAAGKTGARFTVDWREDTAVGVLHDDGGLIAEVRPSDFLVRTDRDWRVMGAGAFWRTYREATA</sequence>
<gene>
    <name evidence="1" type="ORF">BJP25_24750</name>
</gene>
<dbReference type="OrthoDB" id="3694130at2"/>